<comment type="similarity">
    <text evidence="2 7">Belongs to the TVP38/TMEM64 family.</text>
</comment>
<evidence type="ECO:0000313" key="9">
    <source>
        <dbReference type="EMBL" id="SDL72140.1"/>
    </source>
</evidence>
<feature type="transmembrane region" description="Helical" evidence="7">
    <location>
        <begin position="124"/>
        <end position="145"/>
    </location>
</feature>
<sequence length="218" mass="23273">MTRSRIAVLALAGLAFVAAWLLLDVPPLAVLRTWADQTGYWFPVVFWLVYVLITQFPIPRTLMTVSAGILFGSVWGVVIALSATTVASVISLLVVRYLLRDVVEPRLTHPAIASINQRLRERGWLAIASLRLIAVVPFSILNYAAALTRVPVVPFAVATLVGSAPNTVIVAVFGDALTGQANVLVLAMMGVLAVVGVAGLLVDASVPTRRDPEVNPVD</sequence>
<keyword evidence="10" id="KW-1185">Reference proteome</keyword>
<feature type="transmembrane region" description="Helical" evidence="7">
    <location>
        <begin position="40"/>
        <end position="58"/>
    </location>
</feature>
<evidence type="ECO:0000313" key="10">
    <source>
        <dbReference type="Proteomes" id="UP000199350"/>
    </source>
</evidence>
<dbReference type="RefSeq" id="WP_092148450.1">
    <property type="nucleotide sequence ID" value="NZ_LT629700.1"/>
</dbReference>
<evidence type="ECO:0000256" key="3">
    <source>
        <dbReference type="ARBA" id="ARBA00022475"/>
    </source>
</evidence>
<gene>
    <name evidence="9" type="ORF">SAMN04488535_0553</name>
</gene>
<evidence type="ECO:0000256" key="6">
    <source>
        <dbReference type="ARBA" id="ARBA00023136"/>
    </source>
</evidence>
<accession>A0A1G9MCY3</accession>
<evidence type="ECO:0000256" key="4">
    <source>
        <dbReference type="ARBA" id="ARBA00022692"/>
    </source>
</evidence>
<dbReference type="Proteomes" id="UP000199350">
    <property type="component" value="Chromosome I"/>
</dbReference>
<feature type="domain" description="VTT" evidence="8">
    <location>
        <begin position="58"/>
        <end position="175"/>
    </location>
</feature>
<dbReference type="InterPro" id="IPR032816">
    <property type="entry name" value="VTT_dom"/>
</dbReference>
<dbReference type="GO" id="GO:0005886">
    <property type="term" value="C:plasma membrane"/>
    <property type="evidence" value="ECO:0007669"/>
    <property type="project" value="UniProtKB-SubCell"/>
</dbReference>
<keyword evidence="6 7" id="KW-0472">Membrane</keyword>
<evidence type="ECO:0000256" key="2">
    <source>
        <dbReference type="ARBA" id="ARBA00008640"/>
    </source>
</evidence>
<organism evidence="9 10">
    <name type="scientific">Corynebacterium mycetoides</name>
    <dbReference type="NCBI Taxonomy" id="38302"/>
    <lineage>
        <taxon>Bacteria</taxon>
        <taxon>Bacillati</taxon>
        <taxon>Actinomycetota</taxon>
        <taxon>Actinomycetes</taxon>
        <taxon>Mycobacteriales</taxon>
        <taxon>Corynebacteriaceae</taxon>
        <taxon>Corynebacterium</taxon>
    </lineage>
</organism>
<dbReference type="PANTHER" id="PTHR12677:SF59">
    <property type="entry name" value="GOLGI APPARATUS MEMBRANE PROTEIN TVP38-RELATED"/>
    <property type="match status" value="1"/>
</dbReference>
<comment type="subcellular location">
    <subcellularLocation>
        <location evidence="1 7">Cell membrane</location>
        <topology evidence="1 7">Multi-pass membrane protein</topology>
    </subcellularLocation>
</comment>
<reference evidence="10" key="1">
    <citation type="submission" date="2016-10" db="EMBL/GenBank/DDBJ databases">
        <authorList>
            <person name="Varghese N."/>
            <person name="Submissions S."/>
        </authorList>
    </citation>
    <scope>NUCLEOTIDE SEQUENCE [LARGE SCALE GENOMIC DNA]</scope>
    <source>
        <strain evidence="10">DSM 20632</strain>
    </source>
</reference>
<dbReference type="OrthoDB" id="5242213at2"/>
<dbReference type="PANTHER" id="PTHR12677">
    <property type="entry name" value="GOLGI APPARATUS MEMBRANE PROTEIN TVP38-RELATED"/>
    <property type="match status" value="1"/>
</dbReference>
<keyword evidence="3 7" id="KW-1003">Cell membrane</keyword>
<evidence type="ECO:0000256" key="1">
    <source>
        <dbReference type="ARBA" id="ARBA00004651"/>
    </source>
</evidence>
<dbReference type="AlphaFoldDB" id="A0A1G9MCY3"/>
<feature type="transmembrane region" description="Helical" evidence="7">
    <location>
        <begin position="152"/>
        <end position="174"/>
    </location>
</feature>
<protein>
    <recommendedName>
        <fullName evidence="7">TVP38/TMEM64 family membrane protein</fullName>
    </recommendedName>
</protein>
<feature type="transmembrane region" description="Helical" evidence="7">
    <location>
        <begin position="180"/>
        <end position="202"/>
    </location>
</feature>
<proteinExistence type="inferred from homology"/>
<dbReference type="STRING" id="38302.SAMN04488535_0553"/>
<dbReference type="EMBL" id="LT629700">
    <property type="protein sequence ID" value="SDL72140.1"/>
    <property type="molecule type" value="Genomic_DNA"/>
</dbReference>
<dbReference type="InterPro" id="IPR015414">
    <property type="entry name" value="TMEM64"/>
</dbReference>
<keyword evidence="4 7" id="KW-0812">Transmembrane</keyword>
<feature type="transmembrane region" description="Helical" evidence="7">
    <location>
        <begin position="70"/>
        <end position="99"/>
    </location>
</feature>
<evidence type="ECO:0000259" key="8">
    <source>
        <dbReference type="Pfam" id="PF09335"/>
    </source>
</evidence>
<name>A0A1G9MCY3_9CORY</name>
<evidence type="ECO:0000256" key="7">
    <source>
        <dbReference type="RuleBase" id="RU366058"/>
    </source>
</evidence>
<dbReference type="Pfam" id="PF09335">
    <property type="entry name" value="VTT_dom"/>
    <property type="match status" value="1"/>
</dbReference>
<keyword evidence="5 7" id="KW-1133">Transmembrane helix</keyword>
<evidence type="ECO:0000256" key="5">
    <source>
        <dbReference type="ARBA" id="ARBA00022989"/>
    </source>
</evidence>